<dbReference type="InterPro" id="IPR012337">
    <property type="entry name" value="RNaseH-like_sf"/>
</dbReference>
<dbReference type="InterPro" id="IPR041588">
    <property type="entry name" value="Integrase_H2C2"/>
</dbReference>
<name>A0A7J6R766_PEROL</name>
<evidence type="ECO:0000259" key="1">
    <source>
        <dbReference type="PROSITE" id="PS50011"/>
    </source>
</evidence>
<dbReference type="SUPFAM" id="SSF56112">
    <property type="entry name" value="Protein kinase-like (PK-like)"/>
    <property type="match status" value="1"/>
</dbReference>
<dbReference type="Proteomes" id="UP000553632">
    <property type="component" value="Unassembled WGS sequence"/>
</dbReference>
<dbReference type="InterPro" id="IPR011009">
    <property type="entry name" value="Kinase-like_dom_sf"/>
</dbReference>
<accession>A0A7J6R766</accession>
<dbReference type="SUPFAM" id="SSF53098">
    <property type="entry name" value="Ribonuclease H-like"/>
    <property type="match status" value="1"/>
</dbReference>
<dbReference type="Pfam" id="PF17921">
    <property type="entry name" value="Integrase_H2C2"/>
    <property type="match status" value="1"/>
</dbReference>
<dbReference type="GO" id="GO:0003676">
    <property type="term" value="F:nucleic acid binding"/>
    <property type="evidence" value="ECO:0007669"/>
    <property type="project" value="InterPro"/>
</dbReference>
<evidence type="ECO:0000313" key="4">
    <source>
        <dbReference type="Proteomes" id="UP000553632"/>
    </source>
</evidence>
<organism evidence="3 4">
    <name type="scientific">Perkinsus olseni</name>
    <name type="common">Perkinsus atlanticus</name>
    <dbReference type="NCBI Taxonomy" id="32597"/>
    <lineage>
        <taxon>Eukaryota</taxon>
        <taxon>Sar</taxon>
        <taxon>Alveolata</taxon>
        <taxon>Perkinsozoa</taxon>
        <taxon>Perkinsea</taxon>
        <taxon>Perkinsida</taxon>
        <taxon>Perkinsidae</taxon>
        <taxon>Perkinsus</taxon>
    </lineage>
</organism>
<dbReference type="Gene3D" id="1.10.510.10">
    <property type="entry name" value="Transferase(Phosphotransferase) domain 1"/>
    <property type="match status" value="1"/>
</dbReference>
<dbReference type="Gene3D" id="1.10.340.70">
    <property type="match status" value="1"/>
</dbReference>
<feature type="non-terminal residue" evidence="3">
    <location>
        <position position="1"/>
    </location>
</feature>
<dbReference type="Gene3D" id="3.30.420.10">
    <property type="entry name" value="Ribonuclease H-like superfamily/Ribonuclease H"/>
    <property type="match status" value="1"/>
</dbReference>
<dbReference type="PANTHER" id="PTHR37984:SF5">
    <property type="entry name" value="PROTEIN NYNRIN-LIKE"/>
    <property type="match status" value="1"/>
</dbReference>
<sequence>MPKGPFTLHERLFQARNGVVFRVTDANRNEYALKAVSLPVATDQERRIHTLGQFNREKMWFGKTNKAQCGAIDNAKPGQTVTCPNYHVLYGFGHDISDLKYENGTQVPVTYGVTMVVPKASGRKAEDLKNIYFGSNILMQYMLGGRLVDLLQPAGLADQQGYLGEFSNMVTRFPLFQKIAPQLVTGLKFLHSKAHMIHLGMSPKTVLCSDAKCSDAAIFEYFNTWDGKIPTPSTPPSASELMQDSVVLATGPEDGKSSETKEIRALLGSPSLTFDEAKSVDWYALGGTLFNIISGTRAVVDERKLNNPSVALQAEKVVAPENVKRNSAVHMLTASLSKTMRSEVVESMLLIDGLLQEDRRRRISFDVDDATAPTEQHEGVVAKRGLRAGRKPSMQLSTVPDVTEAPISQGRGQMGLLSPSSRRLLLVTNTTGVTCKEYMKKGEDQVGEKSHLGTFTPNRKLRAVEAKTLGLVSFKTDLVHVISDVTLLGEVLVPVIPVGKVAGLEQIISTNVVPNWELREWLIFAAHEADSYRAHPQVKDTICSLAWWPSISRDIRSWISRCDYCMEQKPSKRAKLLSAPRVPRGLLDIDARGKHLAMDHGYPSPSWSPAKDPNNKAFLVMTDLSTGFTLIRCVADVGGPTTSATLFESWIALMGVPLSVTGDNFLDTPSLRSSLKACGVRFLSVPAWSPWSNGSAEARVGRIKRILPGYSLPWDAAMPHVQLAINSQQRATGHSAAELMFGTKVNTHSAAVLTAVLDPHRQATCDGLEQLALSIDTRESVRQVITDSIGLARTA</sequence>
<gene>
    <name evidence="3" type="ORF">FOZ63_026487</name>
</gene>
<protein>
    <submittedName>
        <fullName evidence="3">Uncharacterized protein</fullName>
    </submittedName>
</protein>
<dbReference type="GO" id="GO:0004672">
    <property type="term" value="F:protein kinase activity"/>
    <property type="evidence" value="ECO:0007669"/>
    <property type="project" value="InterPro"/>
</dbReference>
<dbReference type="GO" id="GO:0005524">
    <property type="term" value="F:ATP binding"/>
    <property type="evidence" value="ECO:0007669"/>
    <property type="project" value="InterPro"/>
</dbReference>
<dbReference type="InterPro" id="IPR001584">
    <property type="entry name" value="Integrase_cat-core"/>
</dbReference>
<dbReference type="InterPro" id="IPR000719">
    <property type="entry name" value="Prot_kinase_dom"/>
</dbReference>
<proteinExistence type="predicted"/>
<dbReference type="InterPro" id="IPR036397">
    <property type="entry name" value="RNaseH_sf"/>
</dbReference>
<dbReference type="GO" id="GO:0015074">
    <property type="term" value="P:DNA integration"/>
    <property type="evidence" value="ECO:0007669"/>
    <property type="project" value="InterPro"/>
</dbReference>
<feature type="domain" description="Protein kinase" evidence="1">
    <location>
        <begin position="6"/>
        <end position="380"/>
    </location>
</feature>
<reference evidence="3 4" key="1">
    <citation type="submission" date="2020-04" db="EMBL/GenBank/DDBJ databases">
        <title>Perkinsus olseni comparative genomics.</title>
        <authorList>
            <person name="Bogema D.R."/>
        </authorList>
    </citation>
    <scope>NUCLEOTIDE SEQUENCE [LARGE SCALE GENOMIC DNA]</scope>
    <source>
        <strain evidence="3 4">ATCC PRA-207</strain>
    </source>
</reference>
<comment type="caution">
    <text evidence="3">The sequence shown here is derived from an EMBL/GenBank/DDBJ whole genome shotgun (WGS) entry which is preliminary data.</text>
</comment>
<feature type="domain" description="Integrase catalytic" evidence="2">
    <location>
        <begin position="579"/>
        <end position="707"/>
    </location>
</feature>
<dbReference type="PROSITE" id="PS50994">
    <property type="entry name" value="INTEGRASE"/>
    <property type="match status" value="1"/>
</dbReference>
<dbReference type="PROSITE" id="PS50011">
    <property type="entry name" value="PROTEIN_KINASE_DOM"/>
    <property type="match status" value="1"/>
</dbReference>
<dbReference type="AlphaFoldDB" id="A0A7J6R766"/>
<dbReference type="PANTHER" id="PTHR37984">
    <property type="entry name" value="PROTEIN CBG26694"/>
    <property type="match status" value="1"/>
</dbReference>
<evidence type="ECO:0000313" key="3">
    <source>
        <dbReference type="EMBL" id="KAF4716514.1"/>
    </source>
</evidence>
<dbReference type="InterPro" id="IPR050951">
    <property type="entry name" value="Retrovirus_Pol_polyprotein"/>
</dbReference>
<dbReference type="EMBL" id="JABANO010027646">
    <property type="protein sequence ID" value="KAF4716514.1"/>
    <property type="molecule type" value="Genomic_DNA"/>
</dbReference>
<evidence type="ECO:0000259" key="2">
    <source>
        <dbReference type="PROSITE" id="PS50994"/>
    </source>
</evidence>
<keyword evidence="4" id="KW-1185">Reference proteome</keyword>